<keyword evidence="1" id="KW-0175">Coiled coil</keyword>
<keyword evidence="3" id="KW-0812">Transmembrane</keyword>
<evidence type="ECO:0000256" key="2">
    <source>
        <dbReference type="SAM" id="MobiDB-lite"/>
    </source>
</evidence>
<keyword evidence="3" id="KW-1133">Transmembrane helix</keyword>
<feature type="transmembrane region" description="Helical" evidence="3">
    <location>
        <begin position="238"/>
        <end position="257"/>
    </location>
</feature>
<evidence type="ECO:0000313" key="5">
    <source>
        <dbReference type="EMBL" id="KXH38024.1"/>
    </source>
</evidence>
<reference evidence="5 6" key="1">
    <citation type="submission" date="2014-02" db="EMBL/GenBank/DDBJ databases">
        <title>The genome sequence of Colletotrichum simmondsii CBS122122.</title>
        <authorList>
            <person name="Baroncelli R."/>
            <person name="Thon M.R."/>
        </authorList>
    </citation>
    <scope>NUCLEOTIDE SEQUENCE [LARGE SCALE GENOMIC DNA]</scope>
    <source>
        <strain evidence="5 6">CBS122122</strain>
    </source>
</reference>
<dbReference type="PANTHER" id="PTHR34502">
    <property type="entry name" value="DUF6594 DOMAIN-CONTAINING PROTEIN-RELATED"/>
    <property type="match status" value="1"/>
</dbReference>
<feature type="domain" description="DUF6594" evidence="4">
    <location>
        <begin position="34"/>
        <end position="300"/>
    </location>
</feature>
<dbReference type="Pfam" id="PF20237">
    <property type="entry name" value="DUF6594"/>
    <property type="match status" value="1"/>
</dbReference>
<comment type="caution">
    <text evidence="5">The sequence shown here is derived from an EMBL/GenBank/DDBJ whole genome shotgun (WGS) entry which is preliminary data.</text>
</comment>
<dbReference type="Proteomes" id="UP000070328">
    <property type="component" value="Unassembled WGS sequence"/>
</dbReference>
<keyword evidence="6" id="KW-1185">Reference proteome</keyword>
<evidence type="ECO:0000256" key="3">
    <source>
        <dbReference type="SAM" id="Phobius"/>
    </source>
</evidence>
<dbReference type="AlphaFoldDB" id="A0A135SQ23"/>
<dbReference type="PANTHER" id="PTHR34502:SF4">
    <property type="entry name" value="DUF6594 DOMAIN-CONTAINING PROTEIN"/>
    <property type="match status" value="1"/>
</dbReference>
<keyword evidence="3" id="KW-0472">Membrane</keyword>
<accession>A0A135SQ23</accession>
<dbReference type="InterPro" id="IPR046529">
    <property type="entry name" value="DUF6594"/>
</dbReference>
<evidence type="ECO:0000313" key="6">
    <source>
        <dbReference type="Proteomes" id="UP000070328"/>
    </source>
</evidence>
<organism evidence="5 6">
    <name type="scientific">Colletotrichum simmondsii</name>
    <dbReference type="NCBI Taxonomy" id="703756"/>
    <lineage>
        <taxon>Eukaryota</taxon>
        <taxon>Fungi</taxon>
        <taxon>Dikarya</taxon>
        <taxon>Ascomycota</taxon>
        <taxon>Pezizomycotina</taxon>
        <taxon>Sordariomycetes</taxon>
        <taxon>Hypocreomycetidae</taxon>
        <taxon>Glomerellales</taxon>
        <taxon>Glomerellaceae</taxon>
        <taxon>Colletotrichum</taxon>
        <taxon>Colletotrichum acutatum species complex</taxon>
    </lineage>
</organism>
<feature type="region of interest" description="Disordered" evidence="2">
    <location>
        <begin position="1"/>
        <end position="20"/>
    </location>
</feature>
<gene>
    <name evidence="5" type="ORF">CSIM01_04514</name>
</gene>
<dbReference type="EMBL" id="JFBX01000473">
    <property type="protein sequence ID" value="KXH38024.1"/>
    <property type="molecule type" value="Genomic_DNA"/>
</dbReference>
<proteinExistence type="predicted"/>
<protein>
    <recommendedName>
        <fullName evidence="4">DUF6594 domain-containing protein</fullName>
    </recommendedName>
</protein>
<feature type="coiled-coil region" evidence="1">
    <location>
        <begin position="61"/>
        <end position="88"/>
    </location>
</feature>
<dbReference type="OrthoDB" id="4837397at2759"/>
<evidence type="ECO:0000259" key="4">
    <source>
        <dbReference type="Pfam" id="PF20237"/>
    </source>
</evidence>
<evidence type="ECO:0000256" key="1">
    <source>
        <dbReference type="SAM" id="Coils"/>
    </source>
</evidence>
<name>A0A135SQ23_9PEZI</name>
<feature type="transmembrane region" description="Helical" evidence="3">
    <location>
        <begin position="269"/>
        <end position="288"/>
    </location>
</feature>
<sequence length="310" mass="35573">MTSSQSIQLGTIPAEDTTPTKADTEEAAWKYIGYKGYSRFVASDDDFFLLRKFNRLNVRVALVLQDEIACLEEELDELDKEYSEKTAADYNNSTIRGDVEDRSELLRDICDKLPKYSTVPGASRYQVPMADRFNTTDEFLIQQTTLKKFSKAPQRNVKSIQTWHRNHENAIAADEFKYLDYESDLVAVSNREKTPLRRVLDRSLRVRTLPVWRHRDEEVPEYDKEHVSYYSDKRIDRFASGIIIAIGVLMLITPIWILQAVNHSTSKLAVITVFIFVFLLVLSLAMVAKPFEALGATAAYDILWLPTKVS</sequence>